<evidence type="ECO:0000256" key="2">
    <source>
        <dbReference type="ARBA" id="ARBA00006275"/>
    </source>
</evidence>
<evidence type="ECO:0000259" key="7">
    <source>
        <dbReference type="Pfam" id="PF14322"/>
    </source>
</evidence>
<proteinExistence type="inferred from homology"/>
<dbReference type="SUPFAM" id="SSF48452">
    <property type="entry name" value="TPR-like"/>
    <property type="match status" value="1"/>
</dbReference>
<evidence type="ECO:0000313" key="8">
    <source>
        <dbReference type="EMBL" id="TXK44855.1"/>
    </source>
</evidence>
<dbReference type="InterPro" id="IPR012944">
    <property type="entry name" value="SusD_RagB_dom"/>
</dbReference>
<evidence type="ECO:0000256" key="5">
    <source>
        <dbReference type="ARBA" id="ARBA00023237"/>
    </source>
</evidence>
<organism evidence="8 9">
    <name type="scientific">Pontibacter qinzhouensis</name>
    <dbReference type="NCBI Taxonomy" id="2603253"/>
    <lineage>
        <taxon>Bacteria</taxon>
        <taxon>Pseudomonadati</taxon>
        <taxon>Bacteroidota</taxon>
        <taxon>Cytophagia</taxon>
        <taxon>Cytophagales</taxon>
        <taxon>Hymenobacteraceae</taxon>
        <taxon>Pontibacter</taxon>
    </lineage>
</organism>
<dbReference type="Gene3D" id="1.25.40.390">
    <property type="match status" value="1"/>
</dbReference>
<keyword evidence="4" id="KW-0472">Membrane</keyword>
<dbReference type="EMBL" id="VRTY01000047">
    <property type="protein sequence ID" value="TXK44855.1"/>
    <property type="molecule type" value="Genomic_DNA"/>
</dbReference>
<dbReference type="OrthoDB" id="5694214at2"/>
<dbReference type="Pfam" id="PF14322">
    <property type="entry name" value="SusD-like_3"/>
    <property type="match status" value="1"/>
</dbReference>
<keyword evidence="9" id="KW-1185">Reference proteome</keyword>
<dbReference type="RefSeq" id="WP_147922241.1">
    <property type="nucleotide sequence ID" value="NZ_VRTY01000047.1"/>
</dbReference>
<sequence length="561" mass="63340">MKSTIFLALAIGLATTFTSCKEDFLDVTPTDRLSDDAIVGDSVLFEAFVINRYLGARQIDKEGDGAPPGFGRGWEYALWGSLTDESIYRSDDNTWLIQRGQLSPENTGIAGALWGRSYRSIREVNYALAHIEEVQMSQAHKNLLTAELRFIRAFRYHDLIRNYGRVVLLGDRVAELGDDFSDPAIFKRSSIQEGLEYAVSELNLAAEVLPMNHSSNWGKGRATKGAALALKSRLLLYAASPLYKENGTTVTWQQSAEAAKAVMDLNQYSISSDYASMFIDEEGNNSEIIFARYYNLNSRHTALEIANGPNGYDAWGGNTPLQNLVDAYEMANGRAINDPASGYNTQAPYTNRDPRFYATILYNGAQYRGRAVETFRPGGRDSQDGPSSWNTSQTGYYLRKFMDDENPIQNPWNVAGRQPWIYFRYAEILLNYAEAQNEATGPDASVYAAVNQVRQRAGVNMPPLPQGLSQEQMRKRIQNERQVELAFEEHRFYDVRRWLIAEETENVPAYGVAVTKQGQNFIYDRKIALEGRRFEKKHYWLPVPRAEIQASANKLEQNPGY</sequence>
<dbReference type="InterPro" id="IPR033985">
    <property type="entry name" value="SusD-like_N"/>
</dbReference>
<gene>
    <name evidence="8" type="ORF">FVR03_13295</name>
</gene>
<evidence type="ECO:0000259" key="6">
    <source>
        <dbReference type="Pfam" id="PF07980"/>
    </source>
</evidence>
<comment type="caution">
    <text evidence="8">The sequence shown here is derived from an EMBL/GenBank/DDBJ whole genome shotgun (WGS) entry which is preliminary data.</text>
</comment>
<reference evidence="8 9" key="1">
    <citation type="submission" date="2019-08" db="EMBL/GenBank/DDBJ databases">
        <authorList>
            <person name="Shi S."/>
        </authorList>
    </citation>
    <scope>NUCLEOTIDE SEQUENCE [LARGE SCALE GENOMIC DNA]</scope>
    <source>
        <strain evidence="8 9">GY10130</strain>
    </source>
</reference>
<dbReference type="GO" id="GO:0009279">
    <property type="term" value="C:cell outer membrane"/>
    <property type="evidence" value="ECO:0007669"/>
    <property type="project" value="UniProtKB-SubCell"/>
</dbReference>
<evidence type="ECO:0000313" key="9">
    <source>
        <dbReference type="Proteomes" id="UP000321926"/>
    </source>
</evidence>
<dbReference type="Proteomes" id="UP000321926">
    <property type="component" value="Unassembled WGS sequence"/>
</dbReference>
<evidence type="ECO:0000256" key="4">
    <source>
        <dbReference type="ARBA" id="ARBA00023136"/>
    </source>
</evidence>
<dbReference type="Pfam" id="PF07980">
    <property type="entry name" value="SusD_RagB"/>
    <property type="match status" value="1"/>
</dbReference>
<dbReference type="InterPro" id="IPR011990">
    <property type="entry name" value="TPR-like_helical_dom_sf"/>
</dbReference>
<keyword evidence="5" id="KW-0998">Cell outer membrane</keyword>
<evidence type="ECO:0000256" key="3">
    <source>
        <dbReference type="ARBA" id="ARBA00022729"/>
    </source>
</evidence>
<keyword evidence="3" id="KW-0732">Signal</keyword>
<dbReference type="PROSITE" id="PS51257">
    <property type="entry name" value="PROKAR_LIPOPROTEIN"/>
    <property type="match status" value="1"/>
</dbReference>
<accession>A0A5C8K801</accession>
<protein>
    <submittedName>
        <fullName evidence="8">RagB/SusD family nutrient uptake outer membrane protein</fullName>
    </submittedName>
</protein>
<name>A0A5C8K801_9BACT</name>
<evidence type="ECO:0000256" key="1">
    <source>
        <dbReference type="ARBA" id="ARBA00004442"/>
    </source>
</evidence>
<feature type="domain" description="RagB/SusD" evidence="6">
    <location>
        <begin position="291"/>
        <end position="561"/>
    </location>
</feature>
<comment type="similarity">
    <text evidence="2">Belongs to the SusD family.</text>
</comment>
<dbReference type="AlphaFoldDB" id="A0A5C8K801"/>
<feature type="domain" description="SusD-like N-terminal" evidence="7">
    <location>
        <begin position="80"/>
        <end position="236"/>
    </location>
</feature>
<comment type="subcellular location">
    <subcellularLocation>
        <location evidence="1">Cell outer membrane</location>
    </subcellularLocation>
</comment>